<keyword evidence="2" id="KW-1185">Reference proteome</keyword>
<organism evidence="1 2">
    <name type="scientific">Aerococcus viridans (strain ATCC 11563 / DSM 20340 / CCUG 4311 / JCM 20461 / NBRC 12219 / NCTC 8251 / M1)</name>
    <dbReference type="NCBI Taxonomy" id="655812"/>
    <lineage>
        <taxon>Bacteria</taxon>
        <taxon>Bacillati</taxon>
        <taxon>Bacillota</taxon>
        <taxon>Bacilli</taxon>
        <taxon>Lactobacillales</taxon>
        <taxon>Aerococcaceae</taxon>
        <taxon>Aerococcus</taxon>
    </lineage>
</organism>
<accession>A0ABP2ID77</accession>
<sequence>MSADDVAEIEALHMVASALFDYYAPETVNWFNRPSLIFGVNHRQFH</sequence>
<gene>
    <name evidence="1" type="ORF">HMPREF0061_0779</name>
</gene>
<reference evidence="1 2" key="1">
    <citation type="submission" date="2010-04" db="EMBL/GenBank/DDBJ databases">
        <authorList>
            <person name="Muzny D."/>
            <person name="Qin X."/>
            <person name="Deng J."/>
            <person name="Jiang H."/>
            <person name="Liu Y."/>
            <person name="Qu J."/>
            <person name="Song X.-Z."/>
            <person name="Zhang L."/>
            <person name="Thornton R."/>
            <person name="Coyle M."/>
            <person name="Francisco L."/>
            <person name="Jackson L."/>
            <person name="Javaid M."/>
            <person name="Korchina V."/>
            <person name="Kovar C."/>
            <person name="Mata R."/>
            <person name="Mathew T."/>
            <person name="Ngo R."/>
            <person name="Nguyen L."/>
            <person name="Nguyen N."/>
            <person name="Okwuonu G."/>
            <person name="Ongeri F."/>
            <person name="Pham C."/>
            <person name="Simmons D."/>
            <person name="Wilczek-Boney K."/>
            <person name="Hale W."/>
            <person name="Jakkamsetti A."/>
            <person name="Pham P."/>
            <person name="Ruth R."/>
            <person name="San Lucas F."/>
            <person name="Warren J."/>
            <person name="Zhang J."/>
            <person name="Zhao Z."/>
            <person name="Zhou C."/>
            <person name="Zhu D."/>
            <person name="Lee S."/>
            <person name="Bess C."/>
            <person name="Blankenburg K."/>
            <person name="Forbes L."/>
            <person name="Fu Q."/>
            <person name="Gubbala S."/>
            <person name="Hirani K."/>
            <person name="Jayaseelan J.C."/>
            <person name="Lara F."/>
            <person name="Munidasa M."/>
            <person name="Palculict T."/>
            <person name="Patil S."/>
            <person name="Pu L.-L."/>
            <person name="Saada N."/>
            <person name="Tang L."/>
            <person name="Weissenberger G."/>
            <person name="Zhu Y."/>
            <person name="Hemphill L."/>
            <person name="Shang Y."/>
            <person name="Youmans B."/>
            <person name="Ayvaz T."/>
            <person name="Ross M."/>
            <person name="Santibanez J."/>
            <person name="Aqrawi P."/>
            <person name="Gross S."/>
            <person name="Joshi V."/>
            <person name="Fowler G."/>
            <person name="Nazareth L."/>
            <person name="Reid J."/>
            <person name="Worley K."/>
            <person name="Petrosino J."/>
            <person name="Highlander S."/>
            <person name="Gibbs R."/>
            <person name="Gibbs R."/>
        </authorList>
    </citation>
    <scope>NUCLEOTIDE SEQUENCE [LARGE SCALE GENOMIC DNA]</scope>
    <source>
        <strain evidence="1 2">ATCC 11563</strain>
    </source>
</reference>
<protein>
    <submittedName>
        <fullName evidence="1">Uncharacterized protein</fullName>
    </submittedName>
</protein>
<dbReference type="EMBL" id="ADNT01000059">
    <property type="protein sequence ID" value="EFG49853.1"/>
    <property type="molecule type" value="Genomic_DNA"/>
</dbReference>
<proteinExistence type="predicted"/>
<dbReference type="Proteomes" id="UP000003764">
    <property type="component" value="Unassembled WGS sequence"/>
</dbReference>
<evidence type="ECO:0000313" key="1">
    <source>
        <dbReference type="EMBL" id="EFG49853.1"/>
    </source>
</evidence>
<comment type="caution">
    <text evidence="1">The sequence shown here is derived from an EMBL/GenBank/DDBJ whole genome shotgun (WGS) entry which is preliminary data.</text>
</comment>
<evidence type="ECO:0000313" key="2">
    <source>
        <dbReference type="Proteomes" id="UP000003764"/>
    </source>
</evidence>
<name>A0ABP2ID77_AERVM</name>